<keyword evidence="5 7" id="KW-0408">Iron</keyword>
<keyword evidence="3 7" id="KW-0479">Metal-binding</keyword>
<dbReference type="FunFam" id="1.10.630.10:FF:000036">
    <property type="entry name" value="CYtochrome P450 family"/>
    <property type="match status" value="1"/>
</dbReference>
<evidence type="ECO:0000256" key="8">
    <source>
        <dbReference type="RuleBase" id="RU000461"/>
    </source>
</evidence>
<dbReference type="InterPro" id="IPR017972">
    <property type="entry name" value="Cyt_P450_CS"/>
</dbReference>
<evidence type="ECO:0000313" key="9">
    <source>
        <dbReference type="EMBL" id="KAG8184197.1"/>
    </source>
</evidence>
<evidence type="ECO:0000256" key="4">
    <source>
        <dbReference type="ARBA" id="ARBA00023002"/>
    </source>
</evidence>
<evidence type="ECO:0000256" key="1">
    <source>
        <dbReference type="ARBA" id="ARBA00001971"/>
    </source>
</evidence>
<protein>
    <recommendedName>
        <fullName evidence="11">Cytochrome P450</fullName>
    </recommendedName>
</protein>
<dbReference type="InterPro" id="IPR036396">
    <property type="entry name" value="Cyt_P450_sf"/>
</dbReference>
<name>A0AAV6UIU4_9ARAC</name>
<dbReference type="PANTHER" id="PTHR24300:SF375">
    <property type="entry name" value="CYTOCHROME P450 FAMILY"/>
    <property type="match status" value="1"/>
</dbReference>
<organism evidence="9 10">
    <name type="scientific">Oedothorax gibbosus</name>
    <dbReference type="NCBI Taxonomy" id="931172"/>
    <lineage>
        <taxon>Eukaryota</taxon>
        <taxon>Metazoa</taxon>
        <taxon>Ecdysozoa</taxon>
        <taxon>Arthropoda</taxon>
        <taxon>Chelicerata</taxon>
        <taxon>Arachnida</taxon>
        <taxon>Araneae</taxon>
        <taxon>Araneomorphae</taxon>
        <taxon>Entelegynae</taxon>
        <taxon>Araneoidea</taxon>
        <taxon>Linyphiidae</taxon>
        <taxon>Erigoninae</taxon>
        <taxon>Oedothorax</taxon>
    </lineage>
</organism>
<dbReference type="GO" id="GO:0016712">
    <property type="term" value="F:oxidoreductase activity, acting on paired donors, with incorporation or reduction of molecular oxygen, reduced flavin or flavoprotein as one donor, and incorporation of one atom of oxygen"/>
    <property type="evidence" value="ECO:0007669"/>
    <property type="project" value="TreeGrafter"/>
</dbReference>
<dbReference type="InterPro" id="IPR002401">
    <property type="entry name" value="Cyt_P450_E_grp-I"/>
</dbReference>
<comment type="caution">
    <text evidence="9">The sequence shown here is derived from an EMBL/GenBank/DDBJ whole genome shotgun (WGS) entry which is preliminary data.</text>
</comment>
<dbReference type="GO" id="GO:0006082">
    <property type="term" value="P:organic acid metabolic process"/>
    <property type="evidence" value="ECO:0007669"/>
    <property type="project" value="TreeGrafter"/>
</dbReference>
<dbReference type="AlphaFoldDB" id="A0AAV6UIU4"/>
<dbReference type="GO" id="GO:0006805">
    <property type="term" value="P:xenobiotic metabolic process"/>
    <property type="evidence" value="ECO:0007669"/>
    <property type="project" value="TreeGrafter"/>
</dbReference>
<dbReference type="InterPro" id="IPR001128">
    <property type="entry name" value="Cyt_P450"/>
</dbReference>
<dbReference type="SUPFAM" id="SSF48264">
    <property type="entry name" value="Cytochrome P450"/>
    <property type="match status" value="1"/>
</dbReference>
<accession>A0AAV6UIU4</accession>
<evidence type="ECO:0000256" key="3">
    <source>
        <dbReference type="ARBA" id="ARBA00022723"/>
    </source>
</evidence>
<evidence type="ECO:0000256" key="2">
    <source>
        <dbReference type="ARBA" id="ARBA00010617"/>
    </source>
</evidence>
<keyword evidence="6 8" id="KW-0503">Monooxygenase</keyword>
<dbReference type="Pfam" id="PF00067">
    <property type="entry name" value="p450"/>
    <property type="match status" value="1"/>
</dbReference>
<feature type="binding site" description="axial binding residue" evidence="7">
    <location>
        <position position="460"/>
    </location>
    <ligand>
        <name>heme</name>
        <dbReference type="ChEBI" id="CHEBI:30413"/>
    </ligand>
    <ligandPart>
        <name>Fe</name>
        <dbReference type="ChEBI" id="CHEBI:18248"/>
    </ligandPart>
</feature>
<gene>
    <name evidence="9" type="ORF">JTE90_015562</name>
</gene>
<evidence type="ECO:0000256" key="5">
    <source>
        <dbReference type="ARBA" id="ARBA00023004"/>
    </source>
</evidence>
<dbReference type="PRINTS" id="PR00463">
    <property type="entry name" value="EP450I"/>
</dbReference>
<evidence type="ECO:0000256" key="6">
    <source>
        <dbReference type="ARBA" id="ARBA00023033"/>
    </source>
</evidence>
<dbReference type="GO" id="GO:0005506">
    <property type="term" value="F:iron ion binding"/>
    <property type="evidence" value="ECO:0007669"/>
    <property type="project" value="InterPro"/>
</dbReference>
<dbReference type="PROSITE" id="PS00086">
    <property type="entry name" value="CYTOCHROME_P450"/>
    <property type="match status" value="1"/>
</dbReference>
<comment type="similarity">
    <text evidence="2 8">Belongs to the cytochrome P450 family.</text>
</comment>
<keyword evidence="7 8" id="KW-0349">Heme</keyword>
<reference evidence="9 10" key="1">
    <citation type="journal article" date="2022" name="Nat. Ecol. Evol.">
        <title>A masculinizing supergene underlies an exaggerated male reproductive morph in a spider.</title>
        <authorList>
            <person name="Hendrickx F."/>
            <person name="De Corte Z."/>
            <person name="Sonet G."/>
            <person name="Van Belleghem S.M."/>
            <person name="Kostlbacher S."/>
            <person name="Vangestel C."/>
        </authorList>
    </citation>
    <scope>NUCLEOTIDE SEQUENCE [LARGE SCALE GENOMIC DNA]</scope>
    <source>
        <strain evidence="9">W744_W776</strain>
    </source>
</reference>
<keyword evidence="4 8" id="KW-0560">Oxidoreductase</keyword>
<dbReference type="Proteomes" id="UP000827092">
    <property type="component" value="Unassembled WGS sequence"/>
</dbReference>
<dbReference type="GO" id="GO:0005737">
    <property type="term" value="C:cytoplasm"/>
    <property type="evidence" value="ECO:0007669"/>
    <property type="project" value="TreeGrafter"/>
</dbReference>
<evidence type="ECO:0008006" key="11">
    <source>
        <dbReference type="Google" id="ProtNLM"/>
    </source>
</evidence>
<dbReference type="InterPro" id="IPR050182">
    <property type="entry name" value="Cytochrome_P450_fam2"/>
</dbReference>
<sequence>MSDSVSGLQFEKLLTDPLLWIKHQEQLSTAVALLSFIITCLAYQIVTNSRKNFPPGPWGLPIVGYMPFMKKNVYLQLNELSKKYGEVFGLRLGSQPVLVLNSADVIRETMSRSEFQGRCPTSIFKAVERESPFFASENHIWIEHRKFVIQSMKDLGLGKSKLEEEVQEEIDTFMEYLRRHSDKPIDLEMPLTKSVSNNICLMVSNERYDYDDPEREKLFNNMHTLAKVLSQTASQGFFPWLRKVPFINWYMNIEAGKRSARATKELFSQKIEQHEKTLNAKNVRDFIDMYLLEMKAKNSKNQDTTLSLDRLVGSVADLFGAGTITVKIQLLWCVYVMAAFPDIQKRVQKEIESQFGPERKPEFRDAKLLPYTSAVILEITRWKTIVPIPFLRYTTKDTTVRGFNIPKGTTVMENLYHAHHDPKLWSNPKTFMPERFLSEDGQKVIKSPNLMPFSVGKRACPGDVLANMEVFLYFVSMLQKFDITFPPGFKPTFSAKFTVAYILDPFKVLLTPRNS</sequence>
<proteinExistence type="inferred from homology"/>
<comment type="cofactor">
    <cofactor evidence="1 7">
        <name>heme</name>
        <dbReference type="ChEBI" id="CHEBI:30413"/>
    </cofactor>
</comment>
<dbReference type="Gene3D" id="1.10.630.10">
    <property type="entry name" value="Cytochrome P450"/>
    <property type="match status" value="1"/>
</dbReference>
<evidence type="ECO:0000313" key="10">
    <source>
        <dbReference type="Proteomes" id="UP000827092"/>
    </source>
</evidence>
<dbReference type="PANTHER" id="PTHR24300">
    <property type="entry name" value="CYTOCHROME P450 508A4-RELATED"/>
    <property type="match status" value="1"/>
</dbReference>
<evidence type="ECO:0000256" key="7">
    <source>
        <dbReference type="PIRSR" id="PIRSR602401-1"/>
    </source>
</evidence>
<dbReference type="PRINTS" id="PR00385">
    <property type="entry name" value="P450"/>
</dbReference>
<dbReference type="GO" id="GO:0020037">
    <property type="term" value="F:heme binding"/>
    <property type="evidence" value="ECO:0007669"/>
    <property type="project" value="InterPro"/>
</dbReference>
<keyword evidence="10" id="KW-1185">Reference proteome</keyword>
<dbReference type="EMBL" id="JAFNEN010000384">
    <property type="protein sequence ID" value="KAG8184197.1"/>
    <property type="molecule type" value="Genomic_DNA"/>
</dbReference>